<evidence type="ECO:0000259" key="2">
    <source>
        <dbReference type="Pfam" id="PF00817"/>
    </source>
</evidence>
<dbReference type="InterPro" id="IPR001126">
    <property type="entry name" value="UmuC"/>
</dbReference>
<sequence>MRGDSGNARRFISVHLPWLAVDALRRREPDLASEAVATWQSVGNRRALVCVDAPHLHAGQAMADAQAMLPNLVLRPADPGSEAELLQRLGHWALRFTPLVALDAPDGLVLDVSGCTDLFGGEMAMLAEVERCFRRAAYRARVGMAGSADAAAAMVRSGHNGVVVPVGGDLEAIGALPLASLRLPGEIATGLARLGLLTLGDVLRQPRAPLARRFGRPLLDALDFASGARARPLKLVQPPPALLAIRSFLEPIVTRPAIDRAVDALLEELCATLGESGSGARRLSLLAFRVDGEVQEVVIGVGSPSRDAAHLRRLFAERLGTLEPDLGFERIILRATETNALQARQLSGLGGDALAGEQERMLSKLIDRLGQHAVMWRVAPTGSHWPEDSVAMVDPYTNPEVPDAWEERRRPVRLLRQPKELGVVAEVPEGPPARLRLDGRVLRVLHAAGPERLEPEWWGDKHDRPRRDYFRVQTEEGGRLWVCRLGIDRPNAPARWFLHGVMG</sequence>
<dbReference type="CDD" id="cd03468">
    <property type="entry name" value="PolY_like"/>
    <property type="match status" value="1"/>
</dbReference>
<dbReference type="EMBL" id="FQZF01000032">
    <property type="protein sequence ID" value="SHK11806.1"/>
    <property type="molecule type" value="Genomic_DNA"/>
</dbReference>
<evidence type="ECO:0000313" key="4">
    <source>
        <dbReference type="Proteomes" id="UP000184387"/>
    </source>
</evidence>
<dbReference type="Pfam" id="PF00817">
    <property type="entry name" value="IMS"/>
    <property type="match status" value="1"/>
</dbReference>
<dbReference type="Proteomes" id="UP000184387">
    <property type="component" value="Unassembled WGS sequence"/>
</dbReference>
<reference evidence="3 4" key="1">
    <citation type="submission" date="2016-11" db="EMBL/GenBank/DDBJ databases">
        <authorList>
            <person name="Jaros S."/>
            <person name="Januszkiewicz K."/>
            <person name="Wedrychowicz H."/>
        </authorList>
    </citation>
    <scope>NUCLEOTIDE SEQUENCE [LARGE SCALE GENOMIC DNA]</scope>
    <source>
        <strain evidence="3 4">DSM 14916</strain>
    </source>
</reference>
<name>A0A1M6PV52_9PROT</name>
<protein>
    <submittedName>
        <fullName evidence="3">Protein ImuB</fullName>
    </submittedName>
</protein>
<evidence type="ECO:0000256" key="1">
    <source>
        <dbReference type="ARBA" id="ARBA00022763"/>
    </source>
</evidence>
<proteinExistence type="predicted"/>
<keyword evidence="1" id="KW-0227">DNA damage</keyword>
<dbReference type="AlphaFoldDB" id="A0A1M6PV52"/>
<dbReference type="GO" id="GO:0006281">
    <property type="term" value="P:DNA repair"/>
    <property type="evidence" value="ECO:0007669"/>
    <property type="project" value="InterPro"/>
</dbReference>
<dbReference type="OrthoDB" id="9788640at2"/>
<dbReference type="PANTHER" id="PTHR35369:SF2">
    <property type="entry name" value="BLR3025 PROTEIN"/>
    <property type="match status" value="1"/>
</dbReference>
<dbReference type="InterPro" id="IPR043502">
    <property type="entry name" value="DNA/RNA_pol_sf"/>
</dbReference>
<accession>A0A1M6PV52</accession>
<evidence type="ECO:0000313" key="3">
    <source>
        <dbReference type="EMBL" id="SHK11806.1"/>
    </source>
</evidence>
<keyword evidence="4" id="KW-1185">Reference proteome</keyword>
<dbReference type="PANTHER" id="PTHR35369">
    <property type="entry name" value="BLR3025 PROTEIN-RELATED"/>
    <property type="match status" value="1"/>
</dbReference>
<organism evidence="3 4">
    <name type="scientific">Muricoccus roseus</name>
    <dbReference type="NCBI Taxonomy" id="198092"/>
    <lineage>
        <taxon>Bacteria</taxon>
        <taxon>Pseudomonadati</taxon>
        <taxon>Pseudomonadota</taxon>
        <taxon>Alphaproteobacteria</taxon>
        <taxon>Acetobacterales</taxon>
        <taxon>Roseomonadaceae</taxon>
        <taxon>Muricoccus</taxon>
    </lineage>
</organism>
<dbReference type="InterPro" id="IPR050356">
    <property type="entry name" value="SulA_CellDiv_inhibitor"/>
</dbReference>
<dbReference type="STRING" id="198092.SAMN02745194_04219"/>
<feature type="domain" description="UmuC" evidence="2">
    <location>
        <begin position="56"/>
        <end position="151"/>
    </location>
</feature>
<gene>
    <name evidence="3" type="ORF">SAMN02745194_04219</name>
</gene>
<dbReference type="SUPFAM" id="SSF56672">
    <property type="entry name" value="DNA/RNA polymerases"/>
    <property type="match status" value="1"/>
</dbReference>